<dbReference type="Pfam" id="PF00488">
    <property type="entry name" value="MutS_V"/>
    <property type="match status" value="1"/>
</dbReference>
<dbReference type="GO" id="GO:0005524">
    <property type="term" value="F:ATP binding"/>
    <property type="evidence" value="ECO:0007669"/>
    <property type="project" value="UniProtKB-KW"/>
</dbReference>
<dbReference type="GO" id="GO:0030983">
    <property type="term" value="F:mismatched DNA binding"/>
    <property type="evidence" value="ECO:0007669"/>
    <property type="project" value="InterPro"/>
</dbReference>
<dbReference type="InterPro" id="IPR045076">
    <property type="entry name" value="MutS"/>
</dbReference>
<dbReference type="RefSeq" id="XP_024362627.1">
    <property type="nucleotide sequence ID" value="XM_024506859.2"/>
</dbReference>
<evidence type="ECO:0000256" key="12">
    <source>
        <dbReference type="SAM" id="MobiDB-lite"/>
    </source>
</evidence>
<keyword evidence="5" id="KW-0227">DNA damage</keyword>
<dbReference type="PANTHER" id="PTHR11361:SF122">
    <property type="entry name" value="DNA MISMATCH REPAIR PROTEIN MSH3"/>
    <property type="match status" value="1"/>
</dbReference>
<evidence type="ECO:0000256" key="1">
    <source>
        <dbReference type="ARBA" id="ARBA00004123"/>
    </source>
</evidence>
<feature type="compositionally biased region" description="Low complexity" evidence="12">
    <location>
        <begin position="12"/>
        <end position="36"/>
    </location>
</feature>
<evidence type="ECO:0000256" key="9">
    <source>
        <dbReference type="ARBA" id="ARBA00023242"/>
    </source>
</evidence>
<dbReference type="Gramene" id="Pp3c2_16228V3.1">
    <property type="protein sequence ID" value="Pp3c2_16228V3.1"/>
    <property type="gene ID" value="Pp3c2_16228"/>
</dbReference>
<feature type="compositionally biased region" description="Basic and acidic residues" evidence="12">
    <location>
        <begin position="98"/>
        <end position="114"/>
    </location>
</feature>
<dbReference type="InterPro" id="IPR036678">
    <property type="entry name" value="MutS_con_dom_sf"/>
</dbReference>
<dbReference type="InterPro" id="IPR036187">
    <property type="entry name" value="DNA_mismatch_repair_MutS_sf"/>
</dbReference>
<dbReference type="SMART" id="SM00533">
    <property type="entry name" value="MUTSd"/>
    <property type="match status" value="1"/>
</dbReference>
<evidence type="ECO:0000256" key="6">
    <source>
        <dbReference type="ARBA" id="ARBA00022840"/>
    </source>
</evidence>
<dbReference type="PANTHER" id="PTHR11361">
    <property type="entry name" value="DNA MISMATCH REPAIR PROTEIN MUTS FAMILY MEMBER"/>
    <property type="match status" value="1"/>
</dbReference>
<reference evidence="14 16" key="2">
    <citation type="journal article" date="2018" name="Plant J.">
        <title>The Physcomitrella patens chromosome-scale assembly reveals moss genome structure and evolution.</title>
        <authorList>
            <person name="Lang D."/>
            <person name="Ullrich K.K."/>
            <person name="Murat F."/>
            <person name="Fuchs J."/>
            <person name="Jenkins J."/>
            <person name="Haas F.B."/>
            <person name="Piednoel M."/>
            <person name="Gundlach H."/>
            <person name="Van Bel M."/>
            <person name="Meyberg R."/>
            <person name="Vives C."/>
            <person name="Morata J."/>
            <person name="Symeonidi A."/>
            <person name="Hiss M."/>
            <person name="Muchero W."/>
            <person name="Kamisugi Y."/>
            <person name="Saleh O."/>
            <person name="Blanc G."/>
            <person name="Decker E.L."/>
            <person name="van Gessel N."/>
            <person name="Grimwood J."/>
            <person name="Hayes R.D."/>
            <person name="Graham S.W."/>
            <person name="Gunter L.E."/>
            <person name="McDaniel S.F."/>
            <person name="Hoernstein S.N.W."/>
            <person name="Larsson A."/>
            <person name="Li F.W."/>
            <person name="Perroud P.F."/>
            <person name="Phillips J."/>
            <person name="Ranjan P."/>
            <person name="Rokshar D.S."/>
            <person name="Rothfels C.J."/>
            <person name="Schneider L."/>
            <person name="Shu S."/>
            <person name="Stevenson D.W."/>
            <person name="Thummler F."/>
            <person name="Tillich M."/>
            <person name="Villarreal Aguilar J.C."/>
            <person name="Widiez T."/>
            <person name="Wong G.K."/>
            <person name="Wymore A."/>
            <person name="Zhang Y."/>
            <person name="Zimmer A.D."/>
            <person name="Quatrano R.S."/>
            <person name="Mayer K.F.X."/>
            <person name="Goodstein D."/>
            <person name="Casacuberta J.M."/>
            <person name="Vandepoele K."/>
            <person name="Reski R."/>
            <person name="Cuming A.C."/>
            <person name="Tuskan G.A."/>
            <person name="Maumus F."/>
            <person name="Salse J."/>
            <person name="Schmutz J."/>
            <person name="Rensing S.A."/>
        </authorList>
    </citation>
    <scope>NUCLEOTIDE SEQUENCE [LARGE SCALE GENOMIC DNA]</scope>
    <source>
        <strain evidence="15 16">cv. Gransden 2004</strain>
    </source>
</reference>
<dbReference type="STRING" id="3218.A0A2K1L1R5"/>
<evidence type="ECO:0000256" key="2">
    <source>
        <dbReference type="ARBA" id="ARBA00007094"/>
    </source>
</evidence>
<evidence type="ECO:0000256" key="3">
    <source>
        <dbReference type="ARBA" id="ARBA00022151"/>
    </source>
</evidence>
<sequence length="1309" mass="141709">MKRQQVISRFFTPKSVAASPATPSPTASTSTASKPAGAKQSSSGSGTRPLVRIPPASLEPAGPVGGTLPSSRNLSQDFPFSSTGVRSTKKRSHNEVGSIEKDHCGTEGSQEERTLTSVSGSDGSLRAGPLRKKRAITKAVTPIVAPNVAEVEAPDIPISDQEVLDYPEKDDEISELQLQREALRGGVPQSITPDTENGSASGSGIEEPVPSSPHQPIGIHKKRGWAANSATVIPAVDPDRHRKFVDKLLARNNERITEEEIRYGKPPSGKLTYTPLELQVLELKERYPDVLLMIEVGYKFRFFGNDAETAARVLGIFAYYNHNFLSASIPTFRLHVHVRRLVEAGYKVGVVRQTETAAIKAHGTNKSGPFTRGLSALYTRATLEAAEDLGGDTEDHVGRLHSYLMCIAEDPILQGLGSSKSKPANSKSKSAEVDDDKGGYYDARLGVVAVDPATGDVMFGDFKDSVMRNELEALLLTCAPAELLLATPLSAATEKLVIEHAGPASDVRIERISRDCFRDGGALAEVIAFYKSKGEDDAADSVEDEKVDPGLEAVMAMPDIVMQSLALALRYLRQFGMEKVLKLGASFRRFAGHSEMSLSPNALRQLEILRNNADGTNKGTLLWLMDHTHTLFGARLMRHWVTHPLQDEGLIAARLDAVTEIAESMGSVGVAQGHGSFPGSGRGGGNVGSLSRDAAGEGGKNSKQGLLVSLLMSLGKLPDVERGITRIFLRTATAAEFVSVVQGLIKASRQLRQLHFDHKDSDMELDDVHPKSVKSSLMRRLVAAASSVSVSEPAAQLLSSLDTDAAASGDKLKLFHCRDGKFPEVKNCRLAIEAIEQQLEDLLPNIRKVLKSPRLEYMSVSGTTHLIQMPVAHRVPANWIKVNSTKAMHRYHPPEVLEALDALTLAKEELSIACGRAWDAFLAEFASHYVAFRAAVQALAALDCLHSLAIVSRNQGYVRPEFVGKCDPSQLLITAGRHPVLDATLQDGFVPNDTYLQADKERCQIITGPNMGGKSCYIRQVALITIMAQVGSYVPATSAKLHVCDAVFTRMGASDSIQKGSSTFFEELSETSSILRRATSRSLVIIDELGRGTSTHDGVAIAYATLHHLLKEIRCLTFFVTHYPRIADLKDEFPGNVSPYYVSYLAEGQINKQLPEAQIPPVQSEGNSRELRYAEEATQKITFLYKLVPGVASRSFGLHVARLAQLPEVCVLQAAAKAAKLEEEVNSRTAAASASCSEPESHLMDVEGTTKLSEVAAERSLTGLSLDDLTKLLSMVEMACSHQDEVSAFSCVKEAQAQARAVLSLHQHP</sequence>
<comment type="subcellular location">
    <subcellularLocation>
        <location evidence="1">Nucleus</location>
    </subcellularLocation>
</comment>
<dbReference type="GO" id="GO:0006298">
    <property type="term" value="P:mismatch repair"/>
    <property type="evidence" value="ECO:0000318"/>
    <property type="project" value="GO_Central"/>
</dbReference>
<evidence type="ECO:0000313" key="14">
    <source>
        <dbReference type="EMBL" id="PNR59966.1"/>
    </source>
</evidence>
<dbReference type="GO" id="GO:0140664">
    <property type="term" value="F:ATP-dependent DNA damage sensor activity"/>
    <property type="evidence" value="ECO:0007669"/>
    <property type="project" value="InterPro"/>
</dbReference>
<dbReference type="FunFam" id="3.40.1170.10:FF:000004">
    <property type="entry name" value="DNA mismatch repair protein"/>
    <property type="match status" value="1"/>
</dbReference>
<dbReference type="GO" id="GO:0003690">
    <property type="term" value="F:double-stranded DNA binding"/>
    <property type="evidence" value="ECO:0000318"/>
    <property type="project" value="GO_Central"/>
</dbReference>
<dbReference type="GO" id="GO:0006312">
    <property type="term" value="P:mitotic recombination"/>
    <property type="evidence" value="ECO:0000318"/>
    <property type="project" value="GO_Central"/>
</dbReference>
<feature type="domain" description="DNA mismatch repair proteins mutS family" evidence="13">
    <location>
        <begin position="1082"/>
        <end position="1098"/>
    </location>
</feature>
<dbReference type="RefSeq" id="XP_024362647.1">
    <property type="nucleotide sequence ID" value="XM_024506879.2"/>
</dbReference>
<dbReference type="InterPro" id="IPR007695">
    <property type="entry name" value="DNA_mismatch_repair_MutS-lik_N"/>
</dbReference>
<evidence type="ECO:0000256" key="8">
    <source>
        <dbReference type="ARBA" id="ARBA00023204"/>
    </source>
</evidence>
<evidence type="ECO:0000256" key="4">
    <source>
        <dbReference type="ARBA" id="ARBA00022741"/>
    </source>
</evidence>
<dbReference type="Gramene" id="Pp3c2_16220V3.1">
    <property type="protein sequence ID" value="Pp3c2_16220V3.1"/>
    <property type="gene ID" value="Pp3c2_16220"/>
</dbReference>
<reference evidence="14 16" key="1">
    <citation type="journal article" date="2008" name="Science">
        <title>The Physcomitrella genome reveals evolutionary insights into the conquest of land by plants.</title>
        <authorList>
            <person name="Rensing S."/>
            <person name="Lang D."/>
            <person name="Zimmer A."/>
            <person name="Terry A."/>
            <person name="Salamov A."/>
            <person name="Shapiro H."/>
            <person name="Nishiyama T."/>
            <person name="Perroud P.-F."/>
            <person name="Lindquist E."/>
            <person name="Kamisugi Y."/>
            <person name="Tanahashi T."/>
            <person name="Sakakibara K."/>
            <person name="Fujita T."/>
            <person name="Oishi K."/>
            <person name="Shin-I T."/>
            <person name="Kuroki Y."/>
            <person name="Toyoda A."/>
            <person name="Suzuki Y."/>
            <person name="Hashimoto A."/>
            <person name="Yamaguchi K."/>
            <person name="Sugano A."/>
            <person name="Kohara Y."/>
            <person name="Fujiyama A."/>
            <person name="Anterola A."/>
            <person name="Aoki S."/>
            <person name="Ashton N."/>
            <person name="Barbazuk W.B."/>
            <person name="Barker E."/>
            <person name="Bennetzen J."/>
            <person name="Bezanilla M."/>
            <person name="Blankenship R."/>
            <person name="Cho S.H."/>
            <person name="Dutcher S."/>
            <person name="Estelle M."/>
            <person name="Fawcett J.A."/>
            <person name="Gundlach H."/>
            <person name="Hanada K."/>
            <person name="Heyl A."/>
            <person name="Hicks K.A."/>
            <person name="Hugh J."/>
            <person name="Lohr M."/>
            <person name="Mayer K."/>
            <person name="Melkozernov A."/>
            <person name="Murata T."/>
            <person name="Nelson D."/>
            <person name="Pils B."/>
            <person name="Prigge M."/>
            <person name="Reiss B."/>
            <person name="Renner T."/>
            <person name="Rombauts S."/>
            <person name="Rushton P."/>
            <person name="Sanderfoot A."/>
            <person name="Schween G."/>
            <person name="Shiu S.-H."/>
            <person name="Stueber K."/>
            <person name="Theodoulou F.L."/>
            <person name="Tu H."/>
            <person name="Van de Peer Y."/>
            <person name="Verrier P.J."/>
            <person name="Waters E."/>
            <person name="Wood A."/>
            <person name="Yang L."/>
            <person name="Cove D."/>
            <person name="Cuming A."/>
            <person name="Hasebe M."/>
            <person name="Lucas S."/>
            <person name="Mishler D.B."/>
            <person name="Reski R."/>
            <person name="Grigoriev I."/>
            <person name="Quatrano R.S."/>
            <person name="Boore J.L."/>
        </authorList>
    </citation>
    <scope>NUCLEOTIDE SEQUENCE [LARGE SCALE GENOMIC DNA]</scope>
    <source>
        <strain evidence="15 16">cv. Gransden 2004</strain>
    </source>
</reference>
<dbReference type="FunFam" id="3.40.50.300:FF:002130">
    <property type="entry name" value="DNA mismatch repair protein MSH3"/>
    <property type="match status" value="1"/>
</dbReference>
<feature type="compositionally biased region" description="Polar residues" evidence="12">
    <location>
        <begin position="68"/>
        <end position="86"/>
    </location>
</feature>
<dbReference type="InterPro" id="IPR016151">
    <property type="entry name" value="DNA_mismatch_repair_MutS_N"/>
</dbReference>
<evidence type="ECO:0000256" key="11">
    <source>
        <dbReference type="ARBA" id="ARBA00073774"/>
    </source>
</evidence>
<dbReference type="OMA" id="INMHAAR"/>
<dbReference type="Pfam" id="PF01624">
    <property type="entry name" value="MutS_I"/>
    <property type="match status" value="1"/>
</dbReference>
<dbReference type="OrthoDB" id="10252754at2759"/>
<dbReference type="Proteomes" id="UP000006727">
    <property type="component" value="Chromosome 2"/>
</dbReference>
<dbReference type="Gene3D" id="3.40.50.300">
    <property type="entry name" value="P-loop containing nucleotide triphosphate hydrolases"/>
    <property type="match status" value="1"/>
</dbReference>
<dbReference type="GeneID" id="112275975"/>
<evidence type="ECO:0000256" key="7">
    <source>
        <dbReference type="ARBA" id="ARBA00023125"/>
    </source>
</evidence>
<protein>
    <recommendedName>
        <fullName evidence="3 11">DNA mismatch repair protein MSH3</fullName>
    </recommendedName>
    <alternativeName>
        <fullName evidence="3 11">DNA mismatch repair protein MSH3</fullName>
    </alternativeName>
    <alternativeName>
        <fullName evidence="10">MutS protein homolog 3</fullName>
    </alternativeName>
</protein>
<comment type="similarity">
    <text evidence="2">Belongs to the DNA mismatch repair MutS family. MSH3 subfamily.</text>
</comment>
<feature type="region of interest" description="Disordered" evidence="12">
    <location>
        <begin position="1"/>
        <end position="127"/>
    </location>
</feature>
<evidence type="ECO:0000313" key="15">
    <source>
        <dbReference type="EnsemblPlants" id="Pp3c2_16220V3.1"/>
    </source>
</evidence>
<dbReference type="FunFam" id="3.30.420.110:FF:000010">
    <property type="entry name" value="DNA mismatch repair protein"/>
    <property type="match status" value="1"/>
</dbReference>
<accession>A0A2K1L1R5</accession>
<keyword evidence="7" id="KW-0238">DNA-binding</keyword>
<dbReference type="EMBL" id="ABEU02000002">
    <property type="protein sequence ID" value="PNR59966.1"/>
    <property type="molecule type" value="Genomic_DNA"/>
</dbReference>
<feature type="region of interest" description="Disordered" evidence="12">
    <location>
        <begin position="674"/>
        <end position="700"/>
    </location>
</feature>
<keyword evidence="8" id="KW-0234">DNA repair</keyword>
<dbReference type="EnsemblPlants" id="Pp3c2_16220V3.1">
    <property type="protein sequence ID" value="Pp3c2_16220V3.1"/>
    <property type="gene ID" value="Pp3c2_16220"/>
</dbReference>
<dbReference type="Pfam" id="PF05192">
    <property type="entry name" value="MutS_III"/>
    <property type="match status" value="1"/>
</dbReference>
<dbReference type="GO" id="GO:0005634">
    <property type="term" value="C:nucleus"/>
    <property type="evidence" value="ECO:0000318"/>
    <property type="project" value="GO_Central"/>
</dbReference>
<dbReference type="SUPFAM" id="SSF52540">
    <property type="entry name" value="P-loop containing nucleoside triphosphate hydrolases"/>
    <property type="match status" value="1"/>
</dbReference>
<feature type="region of interest" description="Disordered" evidence="12">
    <location>
        <begin position="184"/>
        <end position="219"/>
    </location>
</feature>
<reference evidence="15" key="3">
    <citation type="submission" date="2020-12" db="UniProtKB">
        <authorList>
            <consortium name="EnsemblPlants"/>
        </authorList>
    </citation>
    <scope>IDENTIFICATION</scope>
</reference>
<organism evidence="14">
    <name type="scientific">Physcomitrium patens</name>
    <name type="common">Spreading-leaved earth moss</name>
    <name type="synonym">Physcomitrella patens</name>
    <dbReference type="NCBI Taxonomy" id="3218"/>
    <lineage>
        <taxon>Eukaryota</taxon>
        <taxon>Viridiplantae</taxon>
        <taxon>Streptophyta</taxon>
        <taxon>Embryophyta</taxon>
        <taxon>Bryophyta</taxon>
        <taxon>Bryophytina</taxon>
        <taxon>Bryopsida</taxon>
        <taxon>Funariidae</taxon>
        <taxon>Funariales</taxon>
        <taxon>Funariaceae</taxon>
        <taxon>Physcomitrium</taxon>
    </lineage>
</organism>
<dbReference type="FunFam" id="1.10.1420.10:FF:000004">
    <property type="entry name" value="DNA mismatch repair protein Msh3"/>
    <property type="match status" value="1"/>
</dbReference>
<dbReference type="PROSITE" id="PS00486">
    <property type="entry name" value="DNA_MISMATCH_REPAIR_2"/>
    <property type="match status" value="1"/>
</dbReference>
<dbReference type="KEGG" id="ppp:112275975"/>
<dbReference type="SUPFAM" id="SSF55271">
    <property type="entry name" value="DNA repair protein MutS, domain I"/>
    <property type="match status" value="1"/>
</dbReference>
<evidence type="ECO:0000256" key="10">
    <source>
        <dbReference type="ARBA" id="ARBA00029792"/>
    </source>
</evidence>
<feature type="compositionally biased region" description="Polar residues" evidence="12">
    <location>
        <begin position="189"/>
        <end position="202"/>
    </location>
</feature>
<keyword evidence="9" id="KW-0539">Nucleus</keyword>
<dbReference type="PaxDb" id="3218-PP1S30_339V6.1"/>
<evidence type="ECO:0000256" key="5">
    <source>
        <dbReference type="ARBA" id="ARBA00022763"/>
    </source>
</evidence>
<dbReference type="InterPro" id="IPR027417">
    <property type="entry name" value="P-loop_NTPase"/>
</dbReference>
<dbReference type="RefSeq" id="XP_024362637.1">
    <property type="nucleotide sequence ID" value="XM_024506869.2"/>
</dbReference>
<dbReference type="Gene3D" id="3.30.420.110">
    <property type="entry name" value="MutS, connector domain"/>
    <property type="match status" value="1"/>
</dbReference>
<name>A0A2K1L1R5_PHYPA</name>
<feature type="compositionally biased region" description="Gly residues" evidence="12">
    <location>
        <begin position="676"/>
        <end position="687"/>
    </location>
</feature>
<keyword evidence="4" id="KW-0547">Nucleotide-binding</keyword>
<evidence type="ECO:0000259" key="13">
    <source>
        <dbReference type="PROSITE" id="PS00486"/>
    </source>
</evidence>
<dbReference type="SUPFAM" id="SSF48334">
    <property type="entry name" value="DNA repair protein MutS, domain III"/>
    <property type="match status" value="1"/>
</dbReference>
<dbReference type="SMART" id="SM00534">
    <property type="entry name" value="MUTSac"/>
    <property type="match status" value="1"/>
</dbReference>
<proteinExistence type="inferred from homology"/>
<evidence type="ECO:0000313" key="16">
    <source>
        <dbReference type="Proteomes" id="UP000006727"/>
    </source>
</evidence>
<dbReference type="Gene3D" id="1.10.1420.10">
    <property type="match status" value="2"/>
</dbReference>
<dbReference type="InterPro" id="IPR007696">
    <property type="entry name" value="DNA_mismatch_repair_MutS_core"/>
</dbReference>
<gene>
    <name evidence="15" type="primary">LOC112275975</name>
    <name evidence="14" type="ORF">PHYPA_002758</name>
</gene>
<dbReference type="Gene3D" id="3.40.1170.10">
    <property type="entry name" value="DNA repair protein MutS, domain I"/>
    <property type="match status" value="1"/>
</dbReference>
<keyword evidence="16" id="KW-1185">Reference proteome</keyword>
<keyword evidence="6" id="KW-0067">ATP-binding</keyword>
<dbReference type="EnsemblPlants" id="Pp3c2_16228V3.1">
    <property type="protein sequence ID" value="Pp3c2_16228V3.1"/>
    <property type="gene ID" value="Pp3c2_16228"/>
</dbReference>
<dbReference type="InterPro" id="IPR000432">
    <property type="entry name" value="DNA_mismatch_repair_MutS_C"/>
</dbReference>